<feature type="region of interest" description="Disordered" evidence="1">
    <location>
        <begin position="219"/>
        <end position="254"/>
    </location>
</feature>
<evidence type="ECO:0000313" key="4">
    <source>
        <dbReference type="Proteomes" id="UP000278792"/>
    </source>
</evidence>
<gene>
    <name evidence="3" type="ORF">EGH82_11905</name>
</gene>
<accession>A0A3N3DZP0</accession>
<dbReference type="AlphaFoldDB" id="A0A3N3DZP0"/>
<sequence>MKKWLLTTLLLLSFSSVSFSQTVLPKAAIDSLVAPTLILSQGRYGQAADGFHNQSNLALSLERKLGTQLMWQVAGLAEGLAAIAAEKNNDPIAYEYWANSVRYFLMSGSSWQEMQSMLHQEFEQSNSRLQVSMASNEGGITVDNAWLELFSLVEVWQERLSYFSYRQPSSELAQRAALSQSGGLEQVGGAGTESNGSQLRQYAPTNRLKLKSGFTRTQTFNPVEPASESIQQRETQNRAEQGSVQIEREQTESQPTVLASPLGVEPKFIEQDSNLMLKNQSKINGNAEIGETAKFRGNLETQSSQGVSATQRRSFVPTEK</sequence>
<protein>
    <submittedName>
        <fullName evidence="3">Uncharacterized protein</fullName>
    </submittedName>
</protein>
<feature type="region of interest" description="Disordered" evidence="1">
    <location>
        <begin position="297"/>
        <end position="320"/>
    </location>
</feature>
<dbReference type="Proteomes" id="UP000278792">
    <property type="component" value="Unassembled WGS sequence"/>
</dbReference>
<evidence type="ECO:0000256" key="2">
    <source>
        <dbReference type="SAM" id="SignalP"/>
    </source>
</evidence>
<name>A0A3N3DZP0_9VIBR</name>
<feature type="chain" id="PRO_5018254700" evidence="2">
    <location>
        <begin position="21"/>
        <end position="320"/>
    </location>
</feature>
<proteinExistence type="predicted"/>
<keyword evidence="2" id="KW-0732">Signal</keyword>
<dbReference type="RefSeq" id="WP_123782248.1">
    <property type="nucleotide sequence ID" value="NZ_RKIK01000031.1"/>
</dbReference>
<reference evidence="3 4" key="1">
    <citation type="submission" date="2018-11" db="EMBL/GenBank/DDBJ databases">
        <title>Vibrio ponticus strain CAIM 1751 pathogenic for the snapper Lutjanus guttatus.</title>
        <authorList>
            <person name="Soto-Rodriguez S."/>
            <person name="Lozano-Olvera R."/>
            <person name="Gomez-Gil B."/>
        </authorList>
    </citation>
    <scope>NUCLEOTIDE SEQUENCE [LARGE SCALE GENOMIC DNA]</scope>
    <source>
        <strain evidence="3 4">CAIM 1751</strain>
    </source>
</reference>
<evidence type="ECO:0000256" key="1">
    <source>
        <dbReference type="SAM" id="MobiDB-lite"/>
    </source>
</evidence>
<feature type="signal peptide" evidence="2">
    <location>
        <begin position="1"/>
        <end position="20"/>
    </location>
</feature>
<evidence type="ECO:0000313" key="3">
    <source>
        <dbReference type="EMBL" id="ROV59859.1"/>
    </source>
</evidence>
<dbReference type="EMBL" id="RKIK01000031">
    <property type="protein sequence ID" value="ROV59859.1"/>
    <property type="molecule type" value="Genomic_DNA"/>
</dbReference>
<feature type="compositionally biased region" description="Polar residues" evidence="1">
    <location>
        <begin position="299"/>
        <end position="313"/>
    </location>
</feature>
<organism evidence="3 4">
    <name type="scientific">Vibrio ponticus</name>
    <dbReference type="NCBI Taxonomy" id="265668"/>
    <lineage>
        <taxon>Bacteria</taxon>
        <taxon>Pseudomonadati</taxon>
        <taxon>Pseudomonadota</taxon>
        <taxon>Gammaproteobacteria</taxon>
        <taxon>Vibrionales</taxon>
        <taxon>Vibrionaceae</taxon>
        <taxon>Vibrio</taxon>
    </lineage>
</organism>
<feature type="compositionally biased region" description="Polar residues" evidence="1">
    <location>
        <begin position="228"/>
        <end position="244"/>
    </location>
</feature>
<comment type="caution">
    <text evidence="3">The sequence shown here is derived from an EMBL/GenBank/DDBJ whole genome shotgun (WGS) entry which is preliminary data.</text>
</comment>